<evidence type="ECO:0000313" key="2">
    <source>
        <dbReference type="EMBL" id="AEW92424.1"/>
    </source>
</evidence>
<gene>
    <name evidence="2" type="ordered locus">SCATT_00530</name>
</gene>
<keyword evidence="1" id="KW-0472">Membrane</keyword>
<dbReference type="KEGG" id="sct:SCAT_0051"/>
<evidence type="ECO:0000313" key="3">
    <source>
        <dbReference type="Proteomes" id="UP000007842"/>
    </source>
</evidence>
<dbReference type="KEGG" id="scy:SCATT_00530"/>
<dbReference type="RefSeq" id="WP_014140828.1">
    <property type="nucleotide sequence ID" value="NC_016111.1"/>
</dbReference>
<sequence length="160" mass="16243">MHGPGGATAVGLVVLALLVVRQFRQRPALGGGAVPMLCVLAALGVVALVFGVLSVTKARPPAALTIALLVAGQVMAAGFGAARGATTRVWRDGDGTVLRQGTAATAVLWLLSIGAHIGLDAWIDHTTGTGLLGPATIYLYLAVTLGTQYLVVRRRAVALG</sequence>
<feature type="transmembrane region" description="Helical" evidence="1">
    <location>
        <begin position="103"/>
        <end position="123"/>
    </location>
</feature>
<dbReference type="PATRIC" id="fig|1003195.11.peg.1707"/>
<dbReference type="STRING" id="1003195.SCATT_00530"/>
<dbReference type="eggNOG" id="ENOG5033I16">
    <property type="taxonomic scope" value="Bacteria"/>
</dbReference>
<dbReference type="AlphaFoldDB" id="F8K1V3"/>
<dbReference type="Proteomes" id="UP000007842">
    <property type="component" value="Chromosome"/>
</dbReference>
<keyword evidence="3" id="KW-1185">Reference proteome</keyword>
<protein>
    <submittedName>
        <fullName evidence="2">Integral membrane protein</fullName>
    </submittedName>
</protein>
<reference evidence="3" key="1">
    <citation type="submission" date="2011-12" db="EMBL/GenBank/DDBJ databases">
        <title>Complete genome sequence of Streptomyces cattleya strain DSM 46488.</title>
        <authorList>
            <person name="Ou H.-Y."/>
            <person name="Li P."/>
            <person name="Zhao C."/>
            <person name="O'Hagan D."/>
            <person name="Deng Z."/>
        </authorList>
    </citation>
    <scope>NUCLEOTIDE SEQUENCE [LARGE SCALE GENOMIC DNA]</scope>
    <source>
        <strain evidence="3">ATCC 35852 / DSM 46488 / JCM 4925 / NBRC 14057 / NRRL 8057</strain>
    </source>
</reference>
<accession>F8K1V3</accession>
<accession>G8WYN3</accession>
<dbReference type="EMBL" id="CP003219">
    <property type="protein sequence ID" value="AEW92424.1"/>
    <property type="molecule type" value="Genomic_DNA"/>
</dbReference>
<keyword evidence="1" id="KW-1133">Transmembrane helix</keyword>
<feature type="transmembrane region" description="Helical" evidence="1">
    <location>
        <begin position="35"/>
        <end position="56"/>
    </location>
</feature>
<dbReference type="OrthoDB" id="4283500at2"/>
<feature type="transmembrane region" description="Helical" evidence="1">
    <location>
        <begin position="6"/>
        <end position="23"/>
    </location>
</feature>
<keyword evidence="1" id="KW-0812">Transmembrane</keyword>
<name>F8K1V3_STREN</name>
<evidence type="ECO:0000256" key="1">
    <source>
        <dbReference type="SAM" id="Phobius"/>
    </source>
</evidence>
<feature type="transmembrane region" description="Helical" evidence="1">
    <location>
        <begin position="135"/>
        <end position="152"/>
    </location>
</feature>
<proteinExistence type="predicted"/>
<dbReference type="HOGENOM" id="CLU_136033_0_0_11"/>
<feature type="transmembrane region" description="Helical" evidence="1">
    <location>
        <begin position="62"/>
        <end position="82"/>
    </location>
</feature>
<organism evidence="2 3">
    <name type="scientific">Streptantibioticus cattleyicolor (strain ATCC 35852 / DSM 46488 / JCM 4925 / NBRC 14057 / NRRL 8057)</name>
    <name type="common">Streptomyces cattleya</name>
    <dbReference type="NCBI Taxonomy" id="1003195"/>
    <lineage>
        <taxon>Bacteria</taxon>
        <taxon>Bacillati</taxon>
        <taxon>Actinomycetota</taxon>
        <taxon>Actinomycetes</taxon>
        <taxon>Kitasatosporales</taxon>
        <taxon>Streptomycetaceae</taxon>
        <taxon>Streptantibioticus</taxon>
    </lineage>
</organism>